<organism evidence="2 3">
    <name type="scientific">Emergomyces africanus</name>
    <dbReference type="NCBI Taxonomy" id="1955775"/>
    <lineage>
        <taxon>Eukaryota</taxon>
        <taxon>Fungi</taxon>
        <taxon>Dikarya</taxon>
        <taxon>Ascomycota</taxon>
        <taxon>Pezizomycotina</taxon>
        <taxon>Eurotiomycetes</taxon>
        <taxon>Eurotiomycetidae</taxon>
        <taxon>Onygenales</taxon>
        <taxon>Ajellomycetaceae</taxon>
        <taxon>Emergomyces</taxon>
    </lineage>
</organism>
<evidence type="ECO:0000313" key="2">
    <source>
        <dbReference type="EMBL" id="OAX79619.1"/>
    </source>
</evidence>
<evidence type="ECO:0000313" key="3">
    <source>
        <dbReference type="Proteomes" id="UP000091918"/>
    </source>
</evidence>
<gene>
    <name evidence="2" type="ORF">ACJ72_06057</name>
</gene>
<reference evidence="2 3" key="1">
    <citation type="submission" date="2015-07" db="EMBL/GenBank/DDBJ databases">
        <title>Emmonsia species relationships and genome sequence.</title>
        <authorList>
            <person name="Cuomo C.A."/>
            <person name="Schwartz I.S."/>
            <person name="Kenyon C."/>
            <person name="de Hoog G.S."/>
            <person name="Govender N.P."/>
            <person name="Botha A."/>
            <person name="Moreno L."/>
            <person name="de Vries M."/>
            <person name="Munoz J.F."/>
            <person name="Stielow J.B."/>
        </authorList>
    </citation>
    <scope>NUCLEOTIDE SEQUENCE [LARGE SCALE GENOMIC DNA]</scope>
    <source>
        <strain evidence="2 3">CBS 136260</strain>
    </source>
</reference>
<dbReference type="Proteomes" id="UP000091918">
    <property type="component" value="Unassembled WGS sequence"/>
</dbReference>
<dbReference type="InterPro" id="IPR016135">
    <property type="entry name" value="UBQ-conjugating_enzyme/RWD"/>
</dbReference>
<dbReference type="SUPFAM" id="SSF54495">
    <property type="entry name" value="UBC-like"/>
    <property type="match status" value="1"/>
</dbReference>
<feature type="non-terminal residue" evidence="2">
    <location>
        <position position="1"/>
    </location>
</feature>
<accession>A0A1B7NS58</accession>
<dbReference type="EMBL" id="LGUA01000956">
    <property type="protein sequence ID" value="OAX79619.1"/>
    <property type="molecule type" value="Genomic_DNA"/>
</dbReference>
<protein>
    <recommendedName>
        <fullName evidence="1">UBC core domain-containing protein</fullName>
    </recommendedName>
</protein>
<comment type="caution">
    <text evidence="2">The sequence shown here is derived from an EMBL/GenBank/DDBJ whole genome shotgun (WGS) entry which is preliminary data.</text>
</comment>
<dbReference type="AlphaFoldDB" id="A0A1B7NS58"/>
<dbReference type="Gene3D" id="3.10.110.10">
    <property type="entry name" value="Ubiquitin Conjugating Enzyme"/>
    <property type="match status" value="1"/>
</dbReference>
<keyword evidence="3" id="KW-1185">Reference proteome</keyword>
<dbReference type="PROSITE" id="PS50127">
    <property type="entry name" value="UBC_2"/>
    <property type="match status" value="1"/>
</dbReference>
<evidence type="ECO:0000259" key="1">
    <source>
        <dbReference type="PROSITE" id="PS50127"/>
    </source>
</evidence>
<dbReference type="OrthoDB" id="10249039at2759"/>
<feature type="domain" description="UBC core" evidence="1">
    <location>
        <begin position="1"/>
        <end position="40"/>
    </location>
</feature>
<dbReference type="InterPro" id="IPR000608">
    <property type="entry name" value="UBC"/>
</dbReference>
<dbReference type="STRING" id="1658172.A0A1B7NS58"/>
<proteinExistence type="predicted"/>
<name>A0A1B7NS58_9EURO</name>
<sequence>HIFLEPNYVDPLNKEAAEDLRLNRDGFKRNVRTAMQGGSIRGIQYDRVVR</sequence>